<gene>
    <name evidence="2" type="primary">g8096</name>
    <name evidence="2" type="ORF">VP750_LOCUS6956</name>
</gene>
<evidence type="ECO:0000313" key="2">
    <source>
        <dbReference type="EMBL" id="CAL5225297.1"/>
    </source>
</evidence>
<organism evidence="2 3">
    <name type="scientific">Coccomyxa viridis</name>
    <dbReference type="NCBI Taxonomy" id="1274662"/>
    <lineage>
        <taxon>Eukaryota</taxon>
        <taxon>Viridiplantae</taxon>
        <taxon>Chlorophyta</taxon>
        <taxon>core chlorophytes</taxon>
        <taxon>Trebouxiophyceae</taxon>
        <taxon>Trebouxiophyceae incertae sedis</taxon>
        <taxon>Coccomyxaceae</taxon>
        <taxon>Coccomyxa</taxon>
    </lineage>
</organism>
<dbReference type="Pfam" id="PF01048">
    <property type="entry name" value="PNP_UDP_1"/>
    <property type="match status" value="1"/>
</dbReference>
<reference evidence="2 3" key="1">
    <citation type="submission" date="2024-06" db="EMBL/GenBank/DDBJ databases">
        <authorList>
            <person name="Kraege A."/>
            <person name="Thomma B."/>
        </authorList>
    </citation>
    <scope>NUCLEOTIDE SEQUENCE [LARGE SCALE GENOMIC DNA]</scope>
</reference>
<accession>A0ABP1G614</accession>
<dbReference type="Proteomes" id="UP001497392">
    <property type="component" value="Unassembled WGS sequence"/>
</dbReference>
<dbReference type="InterPro" id="IPR035994">
    <property type="entry name" value="Nucleoside_phosphorylase_sf"/>
</dbReference>
<dbReference type="EMBL" id="CAXHTA020000012">
    <property type="protein sequence ID" value="CAL5225297.1"/>
    <property type="molecule type" value="Genomic_DNA"/>
</dbReference>
<comment type="caution">
    <text evidence="2">The sequence shown here is derived from an EMBL/GenBank/DDBJ whole genome shotgun (WGS) entry which is preliminary data.</text>
</comment>
<name>A0ABP1G614_9CHLO</name>
<evidence type="ECO:0000313" key="3">
    <source>
        <dbReference type="Proteomes" id="UP001497392"/>
    </source>
</evidence>
<protein>
    <submittedName>
        <fullName evidence="2">G8096 protein</fullName>
    </submittedName>
</protein>
<feature type="domain" description="Nucleoside phosphorylase" evidence="1">
    <location>
        <begin position="27"/>
        <end position="111"/>
    </location>
</feature>
<proteinExistence type="predicted"/>
<dbReference type="Gene3D" id="3.40.50.1580">
    <property type="entry name" value="Nucleoside phosphorylase domain"/>
    <property type="match status" value="1"/>
</dbReference>
<keyword evidence="3" id="KW-1185">Reference proteome</keyword>
<dbReference type="InterPro" id="IPR000845">
    <property type="entry name" value="Nucleoside_phosphorylase_d"/>
</dbReference>
<dbReference type="SUPFAM" id="SSF53167">
    <property type="entry name" value="Purine and uridine phosphorylases"/>
    <property type="match status" value="1"/>
</dbReference>
<sequence>MQKAVWQQAAGVPQCQMRFGSNGKVTVIMVADPGSFSGTAEAAYYRRAVQNSVELPANISSCADYITGTIMGQPVVIITSGIGPVPAALCTQEVLQCASQIRSLIYVGTSGWSSQVGGVLNAPGSCASANAPGRLVRLGDIAVTPYAVNWNCKLADWTGQCSGSPDLCTYPAEVAGPRNESLYGECIFSAHTTADLQLADELLQATTSPIFQANTRSLAAGFNRTVLAYETAYFAAMSNGTGNTYSLPSWEGPGIWNYTQAVEADSQFFYSGVPWDMVARNYTAQTLMLANATQGPVTQYDVVTVSAMEGIGVAAAMQQQQRTSGTAGVPYILVRAASDYTYGPVQKAQDGKSWVPAESAVPANNTSGYKLAIATSSTAILTMLQRRCLAASPAAAASLCIFSPLEV</sequence>
<evidence type="ECO:0000259" key="1">
    <source>
        <dbReference type="Pfam" id="PF01048"/>
    </source>
</evidence>